<evidence type="ECO:0000259" key="1">
    <source>
        <dbReference type="Pfam" id="PF07796"/>
    </source>
</evidence>
<reference evidence="3" key="1">
    <citation type="submission" date="2016-10" db="EMBL/GenBank/DDBJ databases">
        <authorList>
            <person name="Varghese N."/>
            <person name="Submissions S."/>
        </authorList>
    </citation>
    <scope>NUCLEOTIDE SEQUENCE [LARGE SCALE GENOMIC DNA]</scope>
    <source>
        <strain evidence="3">DSM 17038</strain>
    </source>
</reference>
<evidence type="ECO:0000313" key="3">
    <source>
        <dbReference type="Proteomes" id="UP000199337"/>
    </source>
</evidence>
<protein>
    <recommendedName>
        <fullName evidence="1">DUF1638 domain-containing protein</fullName>
    </recommendedName>
</protein>
<sequence length="191" mass="22019">MIFMEPGLHENPEKLKDALQKMINQLSNVDFILLGYALCGNGLIGLTSKNATLVLPQYHDCIAMLLGSNERYRANLGSEIGGLFLTGGWLKYFNPKQKFYEDWLPRFGHDKALKYGKRMLADYKRIILVENESYDVDATFLEMREPAKFFGLEEHRMRGTLDVIRKLVKGEWDGNFQIVPPGRKTELWDLV</sequence>
<dbReference type="EMBL" id="FOOX01000019">
    <property type="protein sequence ID" value="SFH18647.1"/>
    <property type="molecule type" value="Genomic_DNA"/>
</dbReference>
<gene>
    <name evidence="2" type="ORF">SAMN05660649_04201</name>
</gene>
<dbReference type="InterPro" id="IPR012437">
    <property type="entry name" value="DUF1638"/>
</dbReference>
<organism evidence="2 3">
    <name type="scientific">Desulfotruncus arcticus DSM 17038</name>
    <dbReference type="NCBI Taxonomy" id="1121424"/>
    <lineage>
        <taxon>Bacteria</taxon>
        <taxon>Bacillati</taxon>
        <taxon>Bacillota</taxon>
        <taxon>Clostridia</taxon>
        <taxon>Eubacteriales</taxon>
        <taxon>Desulfallaceae</taxon>
        <taxon>Desulfotruncus</taxon>
    </lineage>
</organism>
<name>A0A1I2XZW7_9FIRM</name>
<dbReference type="Pfam" id="PF07796">
    <property type="entry name" value="DUF1638"/>
    <property type="match status" value="1"/>
</dbReference>
<dbReference type="STRING" id="341036.SAMN05660649_04201"/>
<evidence type="ECO:0000313" key="2">
    <source>
        <dbReference type="EMBL" id="SFH18647.1"/>
    </source>
</evidence>
<keyword evidence="3" id="KW-1185">Reference proteome</keyword>
<dbReference type="AlphaFoldDB" id="A0A1I2XZW7"/>
<proteinExistence type="predicted"/>
<dbReference type="Proteomes" id="UP000199337">
    <property type="component" value="Unassembled WGS sequence"/>
</dbReference>
<feature type="domain" description="DUF1638" evidence="1">
    <location>
        <begin position="3"/>
        <end position="167"/>
    </location>
</feature>
<accession>A0A1I2XZW7</accession>